<evidence type="ECO:0000256" key="3">
    <source>
        <dbReference type="ARBA" id="ARBA00023027"/>
    </source>
</evidence>
<dbReference type="InterPro" id="IPR035897">
    <property type="entry name" value="Toll_tir_struct_dom_sf"/>
</dbReference>
<keyword evidence="5" id="KW-0472">Membrane</keyword>
<feature type="transmembrane region" description="Helical" evidence="5">
    <location>
        <begin position="274"/>
        <end position="294"/>
    </location>
</feature>
<dbReference type="SUPFAM" id="SSF52200">
    <property type="entry name" value="Toll/Interleukin receptor TIR domain"/>
    <property type="match status" value="1"/>
</dbReference>
<evidence type="ECO:0000313" key="8">
    <source>
        <dbReference type="Proteomes" id="UP001341840"/>
    </source>
</evidence>
<gene>
    <name evidence="7" type="ORF">PIB30_049208</name>
</gene>
<accession>A0ABU6YJQ0</accession>
<dbReference type="Pfam" id="PF01582">
    <property type="entry name" value="TIR"/>
    <property type="match status" value="1"/>
</dbReference>
<protein>
    <recommendedName>
        <fullName evidence="1">ADP-ribosyl cyclase/cyclic ADP-ribose hydrolase</fullName>
        <ecNumber evidence="1">3.2.2.6</ecNumber>
    </recommendedName>
</protein>
<keyword evidence="2" id="KW-0378">Hydrolase</keyword>
<keyword evidence="5" id="KW-1133">Transmembrane helix</keyword>
<dbReference type="PROSITE" id="PS50104">
    <property type="entry name" value="TIR"/>
    <property type="match status" value="1"/>
</dbReference>
<dbReference type="PANTHER" id="PTHR32009:SF39">
    <property type="entry name" value="TIR DOMAIN-CONTAINING PROTEIN"/>
    <property type="match status" value="1"/>
</dbReference>
<feature type="transmembrane region" description="Helical" evidence="5">
    <location>
        <begin position="306"/>
        <end position="328"/>
    </location>
</feature>
<feature type="domain" description="TIR" evidence="6">
    <location>
        <begin position="8"/>
        <end position="166"/>
    </location>
</feature>
<dbReference type="Proteomes" id="UP001341840">
    <property type="component" value="Unassembled WGS sequence"/>
</dbReference>
<dbReference type="InterPro" id="IPR000157">
    <property type="entry name" value="TIR_dom"/>
</dbReference>
<name>A0ABU6YJQ0_9FABA</name>
<dbReference type="Gene3D" id="3.40.50.10140">
    <property type="entry name" value="Toll/interleukin-1 receptor homology (TIR) domain"/>
    <property type="match status" value="2"/>
</dbReference>
<evidence type="ECO:0000256" key="1">
    <source>
        <dbReference type="ARBA" id="ARBA00011982"/>
    </source>
</evidence>
<evidence type="ECO:0000256" key="4">
    <source>
        <dbReference type="ARBA" id="ARBA00047304"/>
    </source>
</evidence>
<evidence type="ECO:0000313" key="7">
    <source>
        <dbReference type="EMBL" id="MED6208868.1"/>
    </source>
</evidence>
<organism evidence="7 8">
    <name type="scientific">Stylosanthes scabra</name>
    <dbReference type="NCBI Taxonomy" id="79078"/>
    <lineage>
        <taxon>Eukaryota</taxon>
        <taxon>Viridiplantae</taxon>
        <taxon>Streptophyta</taxon>
        <taxon>Embryophyta</taxon>
        <taxon>Tracheophyta</taxon>
        <taxon>Spermatophyta</taxon>
        <taxon>Magnoliopsida</taxon>
        <taxon>eudicotyledons</taxon>
        <taxon>Gunneridae</taxon>
        <taxon>Pentapetalae</taxon>
        <taxon>rosids</taxon>
        <taxon>fabids</taxon>
        <taxon>Fabales</taxon>
        <taxon>Fabaceae</taxon>
        <taxon>Papilionoideae</taxon>
        <taxon>50 kb inversion clade</taxon>
        <taxon>dalbergioids sensu lato</taxon>
        <taxon>Dalbergieae</taxon>
        <taxon>Pterocarpus clade</taxon>
        <taxon>Stylosanthes</taxon>
    </lineage>
</organism>
<reference evidence="7 8" key="1">
    <citation type="journal article" date="2023" name="Plants (Basel)">
        <title>Bridging the Gap: Combining Genomics and Transcriptomics Approaches to Understand Stylosanthes scabra, an Orphan Legume from the Brazilian Caatinga.</title>
        <authorList>
            <person name="Ferreira-Neto J.R.C."/>
            <person name="da Silva M.D."/>
            <person name="Binneck E."/>
            <person name="de Melo N.F."/>
            <person name="da Silva R.H."/>
            <person name="de Melo A.L.T.M."/>
            <person name="Pandolfi V."/>
            <person name="Bustamante F.O."/>
            <person name="Brasileiro-Vidal A.C."/>
            <person name="Benko-Iseppon A.M."/>
        </authorList>
    </citation>
    <scope>NUCLEOTIDE SEQUENCE [LARGE SCALE GENOMIC DNA]</scope>
    <source>
        <tissue evidence="7">Leaves</tissue>
    </source>
</reference>
<dbReference type="EC" id="3.2.2.6" evidence="1"/>
<evidence type="ECO:0000259" key="6">
    <source>
        <dbReference type="PROSITE" id="PS50104"/>
    </source>
</evidence>
<keyword evidence="3" id="KW-0520">NAD</keyword>
<dbReference type="PANTHER" id="PTHR32009">
    <property type="entry name" value="TMV RESISTANCE PROTEIN N-LIKE"/>
    <property type="match status" value="1"/>
</dbReference>
<feature type="transmembrane region" description="Helical" evidence="5">
    <location>
        <begin position="362"/>
        <end position="378"/>
    </location>
</feature>
<keyword evidence="8" id="KW-1185">Reference proteome</keyword>
<comment type="catalytic activity">
    <reaction evidence="4">
        <text>NAD(+) + H2O = ADP-D-ribose + nicotinamide + H(+)</text>
        <dbReference type="Rhea" id="RHEA:16301"/>
        <dbReference type="ChEBI" id="CHEBI:15377"/>
        <dbReference type="ChEBI" id="CHEBI:15378"/>
        <dbReference type="ChEBI" id="CHEBI:17154"/>
        <dbReference type="ChEBI" id="CHEBI:57540"/>
        <dbReference type="ChEBI" id="CHEBI:57967"/>
        <dbReference type="EC" id="3.2.2.6"/>
    </reaction>
    <physiologicalReaction direction="left-to-right" evidence="4">
        <dbReference type="Rhea" id="RHEA:16302"/>
    </physiologicalReaction>
</comment>
<comment type="caution">
    <text evidence="7">The sequence shown here is derived from an EMBL/GenBank/DDBJ whole genome shotgun (WGS) entry which is preliminary data.</text>
</comment>
<keyword evidence="5" id="KW-0812">Transmembrane</keyword>
<proteinExistence type="predicted"/>
<dbReference type="SMART" id="SM00255">
    <property type="entry name" value="TIR"/>
    <property type="match status" value="1"/>
</dbReference>
<evidence type="ECO:0000256" key="2">
    <source>
        <dbReference type="ARBA" id="ARBA00022801"/>
    </source>
</evidence>
<sequence>MDCMRKKWKSDVFLNFRGETRFNFIDHLYASLQRQGIRAFMDDTKLDKGGLISEELMQAIQESQVSVVDCCQVTGQHVLPIFFDVKPCEVRWQSGNYEKAAWEVKDLTMFLLNIIKLISDDKNIKIVVEHPHMNGLSPSDYVLSAFSDVHSSDLEQTSLELLSLKEERAGDYEEYQWQMKNKRILCVLDEFPSQMEDGSGTDDYEENESLLFKNKIVRKGDSMEAADHQMIWQYLVHYTSNLDIQEEEIIHKLRYKKLQEATNKHKPEVTAQRMSSYAISASIFLSNFSIYGQTLLAKYLTTKARASTFIVVDMLGLLSFMMLVWAVGVKILVGGKISRINCALFLLWAILKLFSSDNSMDAVYLPILGIFFIGWHAMSSPENKNHMEEKELLSTSIVKEFC</sequence>
<evidence type="ECO:0000256" key="5">
    <source>
        <dbReference type="SAM" id="Phobius"/>
    </source>
</evidence>
<dbReference type="EMBL" id="JASCZI010241984">
    <property type="protein sequence ID" value="MED6208868.1"/>
    <property type="molecule type" value="Genomic_DNA"/>
</dbReference>